<name>A0A803QI44_CANSA</name>
<keyword evidence="2" id="KW-1185">Reference proteome</keyword>
<accession>A0A803QI44</accession>
<dbReference type="EnsemblPlants" id="evm.model.10.1020">
    <property type="protein sequence ID" value="cds.evm.model.10.1020"/>
    <property type="gene ID" value="evm.TU.10.1020"/>
</dbReference>
<protein>
    <recommendedName>
        <fullName evidence="3">Reverse transcriptase zinc-binding domain-containing protein</fullName>
    </recommendedName>
</protein>
<dbReference type="EMBL" id="UZAU01000814">
    <property type="status" value="NOT_ANNOTATED_CDS"/>
    <property type="molecule type" value="Genomic_DNA"/>
</dbReference>
<evidence type="ECO:0008006" key="3">
    <source>
        <dbReference type="Google" id="ProtNLM"/>
    </source>
</evidence>
<evidence type="ECO:0000313" key="2">
    <source>
        <dbReference type="Proteomes" id="UP000596661"/>
    </source>
</evidence>
<sequence>MSNFWWGSISHKRKIHWKSWYHLCMSKFFGGLGFRNIVHHNQAMLAKQAWRIFTTPDSLVTSLLKAKYFKHNDFLNAATGHSPSFCWRSILWGKELLIKGLIWKIGDGTSVRITDPNWLPDWDNIPFKSDHIPLSQMSLSSLLRIDIGTQANSIITLMRVLLIPSSASQLILLTMTALSGNITLLVASQSILPTIWLTPIPQLLVPLILLPLNHGGHLFGRLIYPPKSNISSRNLLTISSLLTLTFSIDSPGLLLLVLFASLI</sequence>
<dbReference type="AlphaFoldDB" id="A0A803QI44"/>
<dbReference type="Proteomes" id="UP000596661">
    <property type="component" value="Unassembled WGS sequence"/>
</dbReference>
<dbReference type="Gramene" id="evm.model.10.1020">
    <property type="protein sequence ID" value="cds.evm.model.10.1020"/>
    <property type="gene ID" value="evm.TU.10.1020"/>
</dbReference>
<dbReference type="PANTHER" id="PTHR33116:SF86">
    <property type="entry name" value="REVERSE TRANSCRIPTASE DOMAIN-CONTAINING PROTEIN"/>
    <property type="match status" value="1"/>
</dbReference>
<proteinExistence type="predicted"/>
<evidence type="ECO:0000313" key="1">
    <source>
        <dbReference type="EnsemblPlants" id="cds.evm.model.10.1020"/>
    </source>
</evidence>
<dbReference type="PANTHER" id="PTHR33116">
    <property type="entry name" value="REVERSE TRANSCRIPTASE ZINC-BINDING DOMAIN-CONTAINING PROTEIN-RELATED-RELATED"/>
    <property type="match status" value="1"/>
</dbReference>
<organism evidence="1 2">
    <name type="scientific">Cannabis sativa</name>
    <name type="common">Hemp</name>
    <name type="synonym">Marijuana</name>
    <dbReference type="NCBI Taxonomy" id="3483"/>
    <lineage>
        <taxon>Eukaryota</taxon>
        <taxon>Viridiplantae</taxon>
        <taxon>Streptophyta</taxon>
        <taxon>Embryophyta</taxon>
        <taxon>Tracheophyta</taxon>
        <taxon>Spermatophyta</taxon>
        <taxon>Magnoliopsida</taxon>
        <taxon>eudicotyledons</taxon>
        <taxon>Gunneridae</taxon>
        <taxon>Pentapetalae</taxon>
        <taxon>rosids</taxon>
        <taxon>fabids</taxon>
        <taxon>Rosales</taxon>
        <taxon>Cannabaceae</taxon>
        <taxon>Cannabis</taxon>
    </lineage>
</organism>
<reference evidence="1" key="1">
    <citation type="submission" date="2021-03" db="UniProtKB">
        <authorList>
            <consortium name="EnsemblPlants"/>
        </authorList>
    </citation>
    <scope>IDENTIFICATION</scope>
</reference>